<dbReference type="AlphaFoldDB" id="A0AAN8K647"/>
<protein>
    <submittedName>
        <fullName evidence="1">Uncharacterized protein</fullName>
    </submittedName>
</protein>
<dbReference type="Proteomes" id="UP001347796">
    <property type="component" value="Unassembled WGS sequence"/>
</dbReference>
<comment type="caution">
    <text evidence="1">The sequence shown here is derived from an EMBL/GenBank/DDBJ whole genome shotgun (WGS) entry which is preliminary data.</text>
</comment>
<reference evidence="1 2" key="1">
    <citation type="submission" date="2024-01" db="EMBL/GenBank/DDBJ databases">
        <title>The genome of the rayed Mediterranean limpet Patella caerulea (Linnaeus, 1758).</title>
        <authorList>
            <person name="Anh-Thu Weber A."/>
            <person name="Halstead-Nussloch G."/>
        </authorList>
    </citation>
    <scope>NUCLEOTIDE SEQUENCE [LARGE SCALE GENOMIC DNA]</scope>
    <source>
        <strain evidence="1">AATW-2023a</strain>
        <tissue evidence="1">Whole specimen</tissue>
    </source>
</reference>
<accession>A0AAN8K647</accession>
<gene>
    <name evidence="1" type="ORF">SNE40_002564</name>
</gene>
<proteinExistence type="predicted"/>
<sequence length="232" mass="26671">MHTEIQSMHLRASQKQLTLHTGVYYTGMDDEAHTFCTVSDSLQHSPSAIWAYLTPVLDRIKAEVSDVDTINFYSDGPATQYRQKGNFYLFNKEMADRNMKQATWNFHETSHGIGVPDGVGGSLKRTENMSVLHGKDITTATDFVKTVKTPDSKIRIFQVTEEDVKSKIIEKLKLQPIPGTMKIHQILSVKRGELWYRDLSYNSMEVHEHQGQHLKFFSFWKVIMLYSICSLH</sequence>
<dbReference type="PANTHER" id="PTHR46601">
    <property type="entry name" value="ULP_PROTEASE DOMAIN-CONTAINING PROTEIN"/>
    <property type="match status" value="1"/>
</dbReference>
<dbReference type="EMBL" id="JAZGQO010000002">
    <property type="protein sequence ID" value="KAK6190771.1"/>
    <property type="molecule type" value="Genomic_DNA"/>
</dbReference>
<dbReference type="PANTHER" id="PTHR46601:SF1">
    <property type="entry name" value="ADF-H DOMAIN-CONTAINING PROTEIN"/>
    <property type="match status" value="1"/>
</dbReference>
<evidence type="ECO:0000313" key="1">
    <source>
        <dbReference type="EMBL" id="KAK6190771.1"/>
    </source>
</evidence>
<evidence type="ECO:0000313" key="2">
    <source>
        <dbReference type="Proteomes" id="UP001347796"/>
    </source>
</evidence>
<keyword evidence="2" id="KW-1185">Reference proteome</keyword>
<organism evidence="1 2">
    <name type="scientific">Patella caerulea</name>
    <name type="common">Rayed Mediterranean limpet</name>
    <dbReference type="NCBI Taxonomy" id="87958"/>
    <lineage>
        <taxon>Eukaryota</taxon>
        <taxon>Metazoa</taxon>
        <taxon>Spiralia</taxon>
        <taxon>Lophotrochozoa</taxon>
        <taxon>Mollusca</taxon>
        <taxon>Gastropoda</taxon>
        <taxon>Patellogastropoda</taxon>
        <taxon>Patelloidea</taxon>
        <taxon>Patellidae</taxon>
        <taxon>Patella</taxon>
    </lineage>
</organism>
<name>A0AAN8K647_PATCE</name>